<evidence type="ECO:0000313" key="3">
    <source>
        <dbReference type="EMBL" id="QJA97596.1"/>
    </source>
</evidence>
<organism evidence="1">
    <name type="scientific">viral metagenome</name>
    <dbReference type="NCBI Taxonomy" id="1070528"/>
    <lineage>
        <taxon>unclassified sequences</taxon>
        <taxon>metagenomes</taxon>
        <taxon>organismal metagenomes</taxon>
    </lineage>
</organism>
<proteinExistence type="predicted"/>
<reference evidence="1" key="1">
    <citation type="submission" date="2020-03" db="EMBL/GenBank/DDBJ databases">
        <title>The deep terrestrial virosphere.</title>
        <authorList>
            <person name="Holmfeldt K."/>
            <person name="Nilsson E."/>
            <person name="Simone D."/>
            <person name="Lopez-Fernandez M."/>
            <person name="Wu X."/>
            <person name="de Brujin I."/>
            <person name="Lundin D."/>
            <person name="Andersson A."/>
            <person name="Bertilsson S."/>
            <person name="Dopson M."/>
        </authorList>
    </citation>
    <scope>NUCLEOTIDE SEQUENCE</scope>
    <source>
        <strain evidence="2">MM415A00921</strain>
        <strain evidence="3">MM415B06099</strain>
        <strain evidence="1">TM448A00108</strain>
        <strain evidence="4">TM448B01989</strain>
    </source>
</reference>
<dbReference type="EMBL" id="MT144859">
    <property type="protein sequence ID" value="QJI00543.1"/>
    <property type="molecule type" value="Genomic_DNA"/>
</dbReference>
<dbReference type="EMBL" id="MT143976">
    <property type="protein sequence ID" value="QJA44468.1"/>
    <property type="molecule type" value="Genomic_DNA"/>
</dbReference>
<dbReference type="EMBL" id="MT143508">
    <property type="protein sequence ID" value="QJA97596.1"/>
    <property type="molecule type" value="Genomic_DNA"/>
</dbReference>
<dbReference type="AlphaFoldDB" id="A0A6H1ZAB1"/>
<sequence>MIKDCIDKSRIYGKMLDELTSQEYIYLSNKIRQYYWTKHNLSVPVDSIDIKCIMADKKLLLEVLNDNVG</sequence>
<gene>
    <name evidence="2" type="ORF">MM415A00921_0016</name>
    <name evidence="3" type="ORF">MM415B06099_0003</name>
    <name evidence="1" type="ORF">TM448A00108_0095</name>
    <name evidence="4" type="ORF">TM448B01989_0019</name>
</gene>
<evidence type="ECO:0000313" key="2">
    <source>
        <dbReference type="EMBL" id="QJA79287.1"/>
    </source>
</evidence>
<evidence type="ECO:0000313" key="4">
    <source>
        <dbReference type="EMBL" id="QJI00543.1"/>
    </source>
</evidence>
<protein>
    <submittedName>
        <fullName evidence="1">Uncharacterized protein</fullName>
    </submittedName>
</protein>
<dbReference type="EMBL" id="MT142375">
    <property type="protein sequence ID" value="QJA79287.1"/>
    <property type="molecule type" value="Genomic_DNA"/>
</dbReference>
<name>A0A6H1ZAB1_9ZZZZ</name>
<evidence type="ECO:0000313" key="1">
    <source>
        <dbReference type="EMBL" id="QJA44468.1"/>
    </source>
</evidence>
<accession>A0A6H1ZAB1</accession>